<evidence type="ECO:0000256" key="7">
    <source>
        <dbReference type="ARBA" id="ARBA00022840"/>
    </source>
</evidence>
<dbReference type="CTD" id="6757638"/>
<evidence type="ECO:0000256" key="3">
    <source>
        <dbReference type="ARBA" id="ARBA00012816"/>
    </source>
</evidence>
<dbReference type="InterPro" id="IPR048952">
    <property type="entry name" value="AsnRS_N"/>
</dbReference>
<evidence type="ECO:0000256" key="10">
    <source>
        <dbReference type="ARBA" id="ARBA00029886"/>
    </source>
</evidence>
<dbReference type="NCBIfam" id="TIGR00457">
    <property type="entry name" value="asnS"/>
    <property type="match status" value="1"/>
</dbReference>
<dbReference type="STRING" id="10228.B3S7Y6"/>
<dbReference type="InterPro" id="IPR004364">
    <property type="entry name" value="Aa-tRNA-synt_II"/>
</dbReference>
<evidence type="ECO:0000256" key="12">
    <source>
        <dbReference type="ARBA" id="ARBA00047844"/>
    </source>
</evidence>
<accession>B3S7Y6</accession>
<dbReference type="PANTHER" id="PTHR22594:SF16">
    <property type="entry name" value="ASPARAGINE--TRNA LIGASE, CYTOPLASMIC"/>
    <property type="match status" value="1"/>
</dbReference>
<reference evidence="15 16" key="1">
    <citation type="journal article" date="2008" name="Nature">
        <title>The Trichoplax genome and the nature of placozoans.</title>
        <authorList>
            <person name="Srivastava M."/>
            <person name="Begovic E."/>
            <person name="Chapman J."/>
            <person name="Putnam N.H."/>
            <person name="Hellsten U."/>
            <person name="Kawashima T."/>
            <person name="Kuo A."/>
            <person name="Mitros T."/>
            <person name="Salamov A."/>
            <person name="Carpenter M.L."/>
            <person name="Signorovitch A.Y."/>
            <person name="Moreno M.A."/>
            <person name="Kamm K."/>
            <person name="Grimwood J."/>
            <person name="Schmutz J."/>
            <person name="Shapiro H."/>
            <person name="Grigoriev I.V."/>
            <person name="Buss L.W."/>
            <person name="Schierwater B."/>
            <person name="Dellaporta S.L."/>
            <person name="Rokhsar D.S."/>
        </authorList>
    </citation>
    <scope>NUCLEOTIDE SEQUENCE [LARGE SCALE GENOMIC DNA]</scope>
    <source>
        <strain evidence="15 16">Grell-BS-1999</strain>
    </source>
</reference>
<dbReference type="GO" id="GO:0005737">
    <property type="term" value="C:cytoplasm"/>
    <property type="evidence" value="ECO:0000318"/>
    <property type="project" value="GO_Central"/>
</dbReference>
<dbReference type="Pfam" id="PF00152">
    <property type="entry name" value="tRNA-synt_2"/>
    <property type="match status" value="1"/>
</dbReference>
<evidence type="ECO:0000256" key="11">
    <source>
        <dbReference type="ARBA" id="ARBA00039867"/>
    </source>
</evidence>
<name>B3S7Y6_TRIAD</name>
<keyword evidence="9" id="KW-0030">Aminoacyl-tRNA synthetase</keyword>
<dbReference type="OrthoDB" id="1931232at2759"/>
<dbReference type="InterPro" id="IPR006195">
    <property type="entry name" value="aa-tRNA-synth_II"/>
</dbReference>
<evidence type="ECO:0000256" key="13">
    <source>
        <dbReference type="SAM" id="MobiDB-lite"/>
    </source>
</evidence>
<dbReference type="Proteomes" id="UP000009022">
    <property type="component" value="Unassembled WGS sequence"/>
</dbReference>
<comment type="similarity">
    <text evidence="2">Belongs to the class-II aminoacyl-tRNA synthetase family.</text>
</comment>
<organism evidence="15 16">
    <name type="scientific">Trichoplax adhaerens</name>
    <name type="common">Trichoplax reptans</name>
    <dbReference type="NCBI Taxonomy" id="10228"/>
    <lineage>
        <taxon>Eukaryota</taxon>
        <taxon>Metazoa</taxon>
        <taxon>Placozoa</taxon>
        <taxon>Uniplacotomia</taxon>
        <taxon>Trichoplacea</taxon>
        <taxon>Trichoplacidae</taxon>
        <taxon>Trichoplax</taxon>
    </lineage>
</organism>
<dbReference type="Pfam" id="PF01336">
    <property type="entry name" value="tRNA_anti-codon"/>
    <property type="match status" value="1"/>
</dbReference>
<dbReference type="EC" id="6.1.1.22" evidence="3"/>
<dbReference type="PRINTS" id="PR01042">
    <property type="entry name" value="TRNASYNTHASP"/>
</dbReference>
<proteinExistence type="inferred from homology"/>
<dbReference type="FunCoup" id="B3S7Y6">
    <property type="interactions" value="2188"/>
</dbReference>
<dbReference type="Gene3D" id="2.40.50.140">
    <property type="entry name" value="Nucleic acid-binding proteins"/>
    <property type="match status" value="1"/>
</dbReference>
<evidence type="ECO:0000256" key="4">
    <source>
        <dbReference type="ARBA" id="ARBA00022490"/>
    </source>
</evidence>
<keyword evidence="6" id="KW-0547">Nucleotide-binding</keyword>
<evidence type="ECO:0000256" key="9">
    <source>
        <dbReference type="ARBA" id="ARBA00023146"/>
    </source>
</evidence>
<dbReference type="GeneID" id="6757638"/>
<dbReference type="Gene3D" id="3.30.1910.20">
    <property type="entry name" value="asparaginyl-tRNA synthetase, N-terminal domain"/>
    <property type="match status" value="1"/>
</dbReference>
<keyword evidence="16" id="KW-1185">Reference proteome</keyword>
<dbReference type="PANTHER" id="PTHR22594">
    <property type="entry name" value="ASPARTYL/LYSYL-TRNA SYNTHETASE"/>
    <property type="match status" value="1"/>
</dbReference>
<evidence type="ECO:0000256" key="5">
    <source>
        <dbReference type="ARBA" id="ARBA00022598"/>
    </source>
</evidence>
<dbReference type="InterPro" id="IPR002312">
    <property type="entry name" value="Asp/Asn-tRNA-synth_IIb"/>
</dbReference>
<dbReference type="PROSITE" id="PS50862">
    <property type="entry name" value="AA_TRNA_LIGASE_II"/>
    <property type="match status" value="1"/>
</dbReference>
<dbReference type="Pfam" id="PF20917">
    <property type="entry name" value="AsnRS_N"/>
    <property type="match status" value="1"/>
</dbReference>
<gene>
    <name evidence="15" type="ORF">TRIADDRAFT_38262</name>
</gene>
<dbReference type="InParanoid" id="B3S7Y6"/>
<dbReference type="GO" id="GO:0003676">
    <property type="term" value="F:nucleic acid binding"/>
    <property type="evidence" value="ECO:0007669"/>
    <property type="project" value="InterPro"/>
</dbReference>
<keyword evidence="4" id="KW-0963">Cytoplasm</keyword>
<feature type="region of interest" description="Disordered" evidence="13">
    <location>
        <begin position="1"/>
        <end position="25"/>
    </location>
</feature>
<dbReference type="HOGENOM" id="CLU_004553_2_10_1"/>
<dbReference type="Gene3D" id="3.30.930.10">
    <property type="entry name" value="Bira Bifunctional Protein, Domain 2"/>
    <property type="match status" value="1"/>
</dbReference>
<comment type="catalytic activity">
    <reaction evidence="12">
        <text>tRNA(Asn) + L-asparagine + ATP = L-asparaginyl-tRNA(Asn) + AMP + diphosphate + H(+)</text>
        <dbReference type="Rhea" id="RHEA:11180"/>
        <dbReference type="Rhea" id="RHEA-COMP:9659"/>
        <dbReference type="Rhea" id="RHEA-COMP:9674"/>
        <dbReference type="ChEBI" id="CHEBI:15378"/>
        <dbReference type="ChEBI" id="CHEBI:30616"/>
        <dbReference type="ChEBI" id="CHEBI:33019"/>
        <dbReference type="ChEBI" id="CHEBI:58048"/>
        <dbReference type="ChEBI" id="CHEBI:78442"/>
        <dbReference type="ChEBI" id="CHEBI:78515"/>
        <dbReference type="ChEBI" id="CHEBI:456215"/>
        <dbReference type="EC" id="6.1.1.22"/>
    </reaction>
</comment>
<feature type="domain" description="Aminoacyl-transfer RNA synthetases class-II family profile" evidence="14">
    <location>
        <begin position="247"/>
        <end position="541"/>
    </location>
</feature>
<dbReference type="GO" id="GO:0004816">
    <property type="term" value="F:asparagine-tRNA ligase activity"/>
    <property type="evidence" value="ECO:0000318"/>
    <property type="project" value="GO_Central"/>
</dbReference>
<dbReference type="CDD" id="cd00776">
    <property type="entry name" value="AsxRS_core"/>
    <property type="match status" value="1"/>
</dbReference>
<evidence type="ECO:0000313" key="16">
    <source>
        <dbReference type="Proteomes" id="UP000009022"/>
    </source>
</evidence>
<evidence type="ECO:0000256" key="1">
    <source>
        <dbReference type="ARBA" id="ARBA00004496"/>
    </source>
</evidence>
<comment type="subcellular location">
    <subcellularLocation>
        <location evidence="1">Cytoplasm</location>
    </subcellularLocation>
</comment>
<keyword evidence="8" id="KW-0648">Protein biosynthesis</keyword>
<evidence type="ECO:0000259" key="14">
    <source>
        <dbReference type="PROSITE" id="PS50862"/>
    </source>
</evidence>
<dbReference type="EMBL" id="DS985255">
    <property type="protein sequence ID" value="EDV21096.1"/>
    <property type="molecule type" value="Genomic_DNA"/>
</dbReference>
<dbReference type="OMA" id="DCCLYPR"/>
<dbReference type="GO" id="GO:0005524">
    <property type="term" value="F:ATP binding"/>
    <property type="evidence" value="ECO:0007669"/>
    <property type="project" value="UniProtKB-KW"/>
</dbReference>
<dbReference type="InterPro" id="IPR012340">
    <property type="entry name" value="NA-bd_OB-fold"/>
</dbReference>
<dbReference type="FunFam" id="2.40.50.140:FF:000151">
    <property type="entry name" value="Asparagine--tRNA ligase, cytoplasmic"/>
    <property type="match status" value="1"/>
</dbReference>
<dbReference type="CDD" id="cd04323">
    <property type="entry name" value="AsnRS_cyto_like_N"/>
    <property type="match status" value="1"/>
</dbReference>
<dbReference type="KEGG" id="tad:TRIADDRAFT_38262"/>
<dbReference type="InterPro" id="IPR004522">
    <property type="entry name" value="Asn-tRNA-ligase"/>
</dbReference>
<evidence type="ECO:0000256" key="8">
    <source>
        <dbReference type="ARBA" id="ARBA00022917"/>
    </source>
</evidence>
<keyword evidence="5" id="KW-0436">Ligase</keyword>
<dbReference type="FunFam" id="3.30.930.10:FF:000040">
    <property type="entry name" value="Asparagine--tRNA ligase, cytoplasmic"/>
    <property type="match status" value="1"/>
</dbReference>
<dbReference type="SUPFAM" id="SSF50249">
    <property type="entry name" value="Nucleic acid-binding proteins"/>
    <property type="match status" value="1"/>
</dbReference>
<dbReference type="InterPro" id="IPR045864">
    <property type="entry name" value="aa-tRNA-synth_II/BPL/LPL"/>
</dbReference>
<sequence>MIELPPIYTSEKEGSDENGDGSQAKPFQTLLQAYRSYGKEPFPVIYVDSKEEGQRWASVSLSQSKKVLKIWYRECRKSQEIEKREAEDAARREKNLEEAKKIVIEADESLPKPIQIKLRDATSHRQKRVKIYGWVHRLRRQGKNLIFVLLRDGTGYIQCVFNDKLCHTYDALTLTTEYSIAVYGIIEPLPEGKTAPGGHELIVDFWEVVGSAPPGGHDSLVNEDSNVDVQLDYRHMMLRGDTLSKIMKIRSITEKAFNDHFYDRGYFKLTPPTLVQTQVEGGATLFKLDYFGEQAFLTQSSQLYLETVLPSMGDVYCIAQSYRAEQSRTRRHLAEYTHIEAECPFVTFEDMLDKIEDLVVDVAERIMQSPLREMLLEMNPDFKVPQKPFRRMDYGEAIVYLKEHNITKDDGTFYEYGEDIPEAPERKMTDQINEPIMLCRFPAEIKSFYMPRCPENRRVTQSVDLLMPNVGEIVGGSMRTHVLEDLMEGYKRSGIDPTPYYWYLDQRKYGTCPHGGYGLGMERYLTWLLNRPHIRDVTFYPRFIERCKP</sequence>
<dbReference type="RefSeq" id="XP_002116426.1">
    <property type="nucleotide sequence ID" value="XM_002116390.1"/>
</dbReference>
<protein>
    <recommendedName>
        <fullName evidence="11">Asparagine--tRNA ligase, cytoplasmic</fullName>
        <ecNumber evidence="3">6.1.1.22</ecNumber>
    </recommendedName>
    <alternativeName>
        <fullName evidence="10">Asparaginyl-tRNA synthetase</fullName>
    </alternativeName>
</protein>
<dbReference type="GO" id="GO:0006421">
    <property type="term" value="P:asparaginyl-tRNA aminoacylation"/>
    <property type="evidence" value="ECO:0000318"/>
    <property type="project" value="GO_Central"/>
</dbReference>
<dbReference type="eggNOG" id="KOG0555">
    <property type="taxonomic scope" value="Eukaryota"/>
</dbReference>
<evidence type="ECO:0000256" key="6">
    <source>
        <dbReference type="ARBA" id="ARBA00022741"/>
    </source>
</evidence>
<dbReference type="PhylomeDB" id="B3S7Y6"/>
<dbReference type="AlphaFoldDB" id="B3S7Y6"/>
<keyword evidence="7" id="KW-0067">ATP-binding</keyword>
<dbReference type="InterPro" id="IPR004365">
    <property type="entry name" value="NA-bd_OB_tRNA"/>
</dbReference>
<evidence type="ECO:0000313" key="15">
    <source>
        <dbReference type="EMBL" id="EDV21096.1"/>
    </source>
</evidence>
<evidence type="ECO:0000256" key="2">
    <source>
        <dbReference type="ARBA" id="ARBA00008226"/>
    </source>
</evidence>
<dbReference type="SUPFAM" id="SSF55681">
    <property type="entry name" value="Class II aaRS and biotin synthetases"/>
    <property type="match status" value="1"/>
</dbReference>